<dbReference type="InterPro" id="IPR019734">
    <property type="entry name" value="TPR_rpt"/>
</dbReference>
<dbReference type="OrthoDB" id="880653at2"/>
<feature type="transmembrane region" description="Helical" evidence="1">
    <location>
        <begin position="94"/>
        <end position="114"/>
    </location>
</feature>
<evidence type="ECO:0000256" key="1">
    <source>
        <dbReference type="SAM" id="Phobius"/>
    </source>
</evidence>
<keyword evidence="1" id="KW-0812">Transmembrane</keyword>
<gene>
    <name evidence="2" type="ORF">SAMN06265337_3607</name>
</gene>
<sequence length="268" mass="30412">MTSSSPDIRPYLEELERFADGQMSVAEQEAFEHRLEQEPVLSQAFQAYEQLTADLRWVAGHETLRLRLQSLDRRLDQRSEALARIRRKQRKTQIRWGLVAGIAAAVLLALWLVLRPASSSLEASWTQYYVPDAGLPSAAIREDRQPLLAEAMSQYQAGRYPNALHALRRIPTSTLGQDTLLYYTGIFLLSQGQEEAEKTQEAQTYLRRVAQQPGSALAAKARYHLGMAYWRNQQPEQAQTTLQAVADDASNPYQQAARRMLKAEVISR</sequence>
<keyword evidence="1" id="KW-1133">Transmembrane helix</keyword>
<evidence type="ECO:0000313" key="3">
    <source>
        <dbReference type="Proteomes" id="UP000198131"/>
    </source>
</evidence>
<dbReference type="InterPro" id="IPR011990">
    <property type="entry name" value="TPR-like_helical_dom_sf"/>
</dbReference>
<name>A0A212UF60_9BACT</name>
<keyword evidence="3" id="KW-1185">Reference proteome</keyword>
<reference evidence="3" key="1">
    <citation type="submission" date="2017-06" db="EMBL/GenBank/DDBJ databases">
        <authorList>
            <person name="Varghese N."/>
            <person name="Submissions S."/>
        </authorList>
    </citation>
    <scope>NUCLEOTIDE SEQUENCE [LARGE SCALE GENOMIC DNA]</scope>
    <source>
        <strain evidence="3">DSM 11116</strain>
    </source>
</reference>
<dbReference type="RefSeq" id="WP_088844879.1">
    <property type="nucleotide sequence ID" value="NZ_FYEW01000002.1"/>
</dbReference>
<dbReference type="SUPFAM" id="SSF48452">
    <property type="entry name" value="TPR-like"/>
    <property type="match status" value="1"/>
</dbReference>
<dbReference type="Proteomes" id="UP000198131">
    <property type="component" value="Unassembled WGS sequence"/>
</dbReference>
<evidence type="ECO:0000313" key="2">
    <source>
        <dbReference type="EMBL" id="SNC76877.1"/>
    </source>
</evidence>
<organism evidence="2 3">
    <name type="scientific">Hymenobacter gelipurpurascens</name>
    <dbReference type="NCBI Taxonomy" id="89968"/>
    <lineage>
        <taxon>Bacteria</taxon>
        <taxon>Pseudomonadati</taxon>
        <taxon>Bacteroidota</taxon>
        <taxon>Cytophagia</taxon>
        <taxon>Cytophagales</taxon>
        <taxon>Hymenobacteraceae</taxon>
        <taxon>Hymenobacter</taxon>
    </lineage>
</organism>
<proteinExistence type="predicted"/>
<dbReference type="EMBL" id="FYEW01000002">
    <property type="protein sequence ID" value="SNC76877.1"/>
    <property type="molecule type" value="Genomic_DNA"/>
</dbReference>
<dbReference type="Pfam" id="PF13174">
    <property type="entry name" value="TPR_6"/>
    <property type="match status" value="1"/>
</dbReference>
<dbReference type="AlphaFoldDB" id="A0A212UF60"/>
<accession>A0A212UF60</accession>
<dbReference type="Gene3D" id="1.25.40.10">
    <property type="entry name" value="Tetratricopeptide repeat domain"/>
    <property type="match status" value="1"/>
</dbReference>
<protein>
    <submittedName>
        <fullName evidence="2">Tetratricopeptide repeat-containing protein</fullName>
    </submittedName>
</protein>
<keyword evidence="1" id="KW-0472">Membrane</keyword>